<evidence type="ECO:0000313" key="2">
    <source>
        <dbReference type="Proteomes" id="UP000290287"/>
    </source>
</evidence>
<dbReference type="Proteomes" id="UP000290287">
    <property type="component" value="Unassembled WGS sequence"/>
</dbReference>
<name>A0A4Q0YMC7_9GAMM</name>
<dbReference type="InterPro" id="IPR044691">
    <property type="entry name" value="DCC1_Trx"/>
</dbReference>
<dbReference type="GO" id="GO:0015035">
    <property type="term" value="F:protein-disulfide reductase activity"/>
    <property type="evidence" value="ECO:0007669"/>
    <property type="project" value="InterPro"/>
</dbReference>
<dbReference type="PANTHER" id="PTHR34290:SF2">
    <property type="entry name" value="OS04G0668800 PROTEIN"/>
    <property type="match status" value="1"/>
</dbReference>
<protein>
    <submittedName>
        <fullName evidence="1">Thiol-disulfide oxidoreductase</fullName>
    </submittedName>
</protein>
<dbReference type="Pfam" id="PF04134">
    <property type="entry name" value="DCC1-like"/>
    <property type="match status" value="1"/>
</dbReference>
<comment type="caution">
    <text evidence="1">The sequence shown here is derived from an EMBL/GenBank/DDBJ whole genome shotgun (WGS) entry which is preliminary data.</text>
</comment>
<dbReference type="EMBL" id="PEIB01000035">
    <property type="protein sequence ID" value="RXJ71583.1"/>
    <property type="molecule type" value="Genomic_DNA"/>
</dbReference>
<dbReference type="OrthoDB" id="5294764at2"/>
<keyword evidence="2" id="KW-1185">Reference proteome</keyword>
<gene>
    <name evidence="1" type="ORF">CS022_20475</name>
</gene>
<dbReference type="InterPro" id="IPR007263">
    <property type="entry name" value="DCC1-like"/>
</dbReference>
<sequence length="131" mass="15114">MLTIFFDGTCPLCVAEMNELRTLNTNNAIQFEDIFSENFNERFPDIDIQKATQILHAKGEDGEIFLGLDATVKAWSTVNRKSWLRILRWPVIKIAADAAYLFFARNRYKISWIFTGKSRCEPCNNGKCDIK</sequence>
<evidence type="ECO:0000313" key="1">
    <source>
        <dbReference type="EMBL" id="RXJ71583.1"/>
    </source>
</evidence>
<dbReference type="PANTHER" id="PTHR34290">
    <property type="entry name" value="SI:CH73-390P7.2"/>
    <property type="match status" value="1"/>
</dbReference>
<reference evidence="1 2" key="1">
    <citation type="submission" date="2017-10" db="EMBL/GenBank/DDBJ databases">
        <title>Nyctiphanis sp. nov., isolated from the stomach of the euphausiid Nyctiphanes simplex (Hansen, 1911) in the Gulf of California.</title>
        <authorList>
            <person name="Gomez-Gil B."/>
            <person name="Aguilar-Mendez M."/>
            <person name="Lopez-Cortes A."/>
            <person name="Gomez-Gutierrez J."/>
            <person name="Roque A."/>
            <person name="Lang E."/>
            <person name="Gonzalez-Castillo A."/>
        </authorList>
    </citation>
    <scope>NUCLEOTIDE SEQUENCE [LARGE SCALE GENOMIC DNA]</scope>
    <source>
        <strain evidence="1 2">CAIM 600</strain>
    </source>
</reference>
<proteinExistence type="predicted"/>
<dbReference type="AlphaFoldDB" id="A0A4Q0YMC7"/>
<accession>A0A4Q0YMC7</accession>
<dbReference type="RefSeq" id="WP_129123786.1">
    <property type="nucleotide sequence ID" value="NZ_PEIB01000035.1"/>
</dbReference>
<organism evidence="1 2">
    <name type="scientific">Veronia nyctiphanis</name>
    <dbReference type="NCBI Taxonomy" id="1278244"/>
    <lineage>
        <taxon>Bacteria</taxon>
        <taxon>Pseudomonadati</taxon>
        <taxon>Pseudomonadota</taxon>
        <taxon>Gammaproteobacteria</taxon>
        <taxon>Vibrionales</taxon>
        <taxon>Vibrionaceae</taxon>
        <taxon>Veronia</taxon>
    </lineage>
</organism>